<protein>
    <submittedName>
        <fullName evidence="1">Uncharacterized protein</fullName>
    </submittedName>
</protein>
<dbReference type="OrthoDB" id="10594364at2759"/>
<evidence type="ECO:0000313" key="1">
    <source>
        <dbReference type="EMBL" id="KRZ00218.1"/>
    </source>
</evidence>
<comment type="caution">
    <text evidence="1">The sequence shown here is derived from an EMBL/GenBank/DDBJ whole genome shotgun (WGS) entry which is preliminary data.</text>
</comment>
<name>A0A0V1GQ35_9BILA</name>
<evidence type="ECO:0000313" key="2">
    <source>
        <dbReference type="Proteomes" id="UP000055024"/>
    </source>
</evidence>
<accession>A0A0V1GQ35</accession>
<gene>
    <name evidence="1" type="ORF">T11_13344</name>
</gene>
<dbReference type="AlphaFoldDB" id="A0A0V1GQ35"/>
<dbReference type="Proteomes" id="UP000055024">
    <property type="component" value="Unassembled WGS sequence"/>
</dbReference>
<proteinExistence type="predicted"/>
<keyword evidence="2" id="KW-1185">Reference proteome</keyword>
<reference evidence="1 2" key="1">
    <citation type="submission" date="2015-01" db="EMBL/GenBank/DDBJ databases">
        <title>Evolution of Trichinella species and genotypes.</title>
        <authorList>
            <person name="Korhonen P.K."/>
            <person name="Edoardo P."/>
            <person name="Giuseppe L.R."/>
            <person name="Gasser R.B."/>
        </authorList>
    </citation>
    <scope>NUCLEOTIDE SEQUENCE [LARGE SCALE GENOMIC DNA]</scope>
    <source>
        <strain evidence="1">ISS1029</strain>
    </source>
</reference>
<dbReference type="EMBL" id="JYDP01000542">
    <property type="protein sequence ID" value="KRZ00218.1"/>
    <property type="molecule type" value="Genomic_DNA"/>
</dbReference>
<sequence length="181" mass="20278">MYNCRSWYINTCFCLAVPSFLLSHRLCVQANVDDNSTGLLSNHLTTLTPFVWSVTFVNAPLPFLRRVASSSRRESICQSILSYGSTAPYSTFFELNLELQKVEIVVKIYLMVLCAGSDSHDFNTTSYGLFAAVTSSVECLPSEVKKSHKKPDTPQRANTLKLDFWGFLAHIAVADSVLYME</sequence>
<organism evidence="1 2">
    <name type="scientific">Trichinella zimbabwensis</name>
    <dbReference type="NCBI Taxonomy" id="268475"/>
    <lineage>
        <taxon>Eukaryota</taxon>
        <taxon>Metazoa</taxon>
        <taxon>Ecdysozoa</taxon>
        <taxon>Nematoda</taxon>
        <taxon>Enoplea</taxon>
        <taxon>Dorylaimia</taxon>
        <taxon>Trichinellida</taxon>
        <taxon>Trichinellidae</taxon>
        <taxon>Trichinella</taxon>
    </lineage>
</organism>